<dbReference type="RefSeq" id="WP_310288507.1">
    <property type="nucleotide sequence ID" value="NZ_BAAAWO010000001.1"/>
</dbReference>
<evidence type="ECO:0000313" key="2">
    <source>
        <dbReference type="EMBL" id="MDR7357213.1"/>
    </source>
</evidence>
<dbReference type="PANTHER" id="PTHR43617">
    <property type="entry name" value="L-AMINO ACID N-ACETYLTRANSFERASE"/>
    <property type="match status" value="1"/>
</dbReference>
<dbReference type="InterPro" id="IPR016181">
    <property type="entry name" value="Acyl_CoA_acyltransferase"/>
</dbReference>
<protein>
    <submittedName>
        <fullName evidence="2">GNAT superfamily N-acetyltransferase</fullName>
    </submittedName>
</protein>
<dbReference type="EMBL" id="JAVDYI010000001">
    <property type="protein sequence ID" value="MDR7357213.1"/>
    <property type="molecule type" value="Genomic_DNA"/>
</dbReference>
<accession>A0ABU2BF29</accession>
<dbReference type="CDD" id="cd04301">
    <property type="entry name" value="NAT_SF"/>
    <property type="match status" value="1"/>
</dbReference>
<dbReference type="Pfam" id="PF00583">
    <property type="entry name" value="Acetyltransf_1"/>
    <property type="match status" value="1"/>
</dbReference>
<dbReference type="PANTHER" id="PTHR43617:SF20">
    <property type="entry name" value="N-ALPHA-ACETYLTRANSFERASE RIMI"/>
    <property type="match status" value="1"/>
</dbReference>
<dbReference type="PROSITE" id="PS51186">
    <property type="entry name" value="GNAT"/>
    <property type="match status" value="1"/>
</dbReference>
<organism evidence="2 3">
    <name type="scientific">Paeniglutamicibacter sulfureus</name>
    <dbReference type="NCBI Taxonomy" id="43666"/>
    <lineage>
        <taxon>Bacteria</taxon>
        <taxon>Bacillati</taxon>
        <taxon>Actinomycetota</taxon>
        <taxon>Actinomycetes</taxon>
        <taxon>Micrococcales</taxon>
        <taxon>Micrococcaceae</taxon>
        <taxon>Paeniglutamicibacter</taxon>
    </lineage>
</organism>
<dbReference type="Gene3D" id="3.40.630.30">
    <property type="match status" value="1"/>
</dbReference>
<evidence type="ECO:0000313" key="3">
    <source>
        <dbReference type="Proteomes" id="UP001183817"/>
    </source>
</evidence>
<dbReference type="Proteomes" id="UP001183817">
    <property type="component" value="Unassembled WGS sequence"/>
</dbReference>
<dbReference type="InterPro" id="IPR050276">
    <property type="entry name" value="MshD_Acetyltransferase"/>
</dbReference>
<feature type="domain" description="N-acetyltransferase" evidence="1">
    <location>
        <begin position="11"/>
        <end position="166"/>
    </location>
</feature>
<keyword evidence="3" id="KW-1185">Reference proteome</keyword>
<dbReference type="InterPro" id="IPR000182">
    <property type="entry name" value="GNAT_dom"/>
</dbReference>
<proteinExistence type="predicted"/>
<dbReference type="SUPFAM" id="SSF55729">
    <property type="entry name" value="Acyl-CoA N-acyltransferases (Nat)"/>
    <property type="match status" value="1"/>
</dbReference>
<comment type="caution">
    <text evidence="2">The sequence shown here is derived from an EMBL/GenBank/DDBJ whole genome shotgun (WGS) entry which is preliminary data.</text>
</comment>
<sequence length="166" mass="18326">MRNFGGETSTLRVLRFSEEELLARATLGNMNWPGPRFTLEQIEQIPAIAHYFTRWPGKDDFGLVAEDPDGKAVGVVWLRYFDPTDPGYGFVAESIPELCVWVAEGQRGRGLGTRLIAGILEQARSQALPAISLSVEAGNPARSVYERLGFVPAGPYFDEGTLLLRL</sequence>
<evidence type="ECO:0000259" key="1">
    <source>
        <dbReference type="PROSITE" id="PS51186"/>
    </source>
</evidence>
<reference evidence="2 3" key="1">
    <citation type="submission" date="2023-07" db="EMBL/GenBank/DDBJ databases">
        <title>Sequencing the genomes of 1000 actinobacteria strains.</title>
        <authorList>
            <person name="Klenk H.-P."/>
        </authorList>
    </citation>
    <scope>NUCLEOTIDE SEQUENCE [LARGE SCALE GENOMIC DNA]</scope>
    <source>
        <strain evidence="2 3">DSM 20167</strain>
    </source>
</reference>
<name>A0ABU2BF29_9MICC</name>
<gene>
    <name evidence="2" type="ORF">J2S64_000904</name>
</gene>